<dbReference type="FunFam" id="3.40.50.720:FF:000208">
    <property type="entry name" value="Prephenate dehydrogenase"/>
    <property type="match status" value="1"/>
</dbReference>
<name>B4CW53_9BACT</name>
<dbReference type="Gene3D" id="3.40.50.720">
    <property type="entry name" value="NAD(P)-binding Rossmann-like Domain"/>
    <property type="match status" value="1"/>
</dbReference>
<comment type="caution">
    <text evidence="3">The sequence shown here is derived from an EMBL/GenBank/DDBJ whole genome shotgun (WGS) entry which is preliminary data.</text>
</comment>
<dbReference type="PROSITE" id="PS51176">
    <property type="entry name" value="PDH_ADH"/>
    <property type="match status" value="1"/>
</dbReference>
<dbReference type="eggNOG" id="COG0287">
    <property type="taxonomic scope" value="Bacteria"/>
</dbReference>
<dbReference type="STRING" id="497964.CfE428DRAFT_0890"/>
<dbReference type="RefSeq" id="WP_006978217.1">
    <property type="nucleotide sequence ID" value="NZ_ABVL01000002.1"/>
</dbReference>
<evidence type="ECO:0000313" key="4">
    <source>
        <dbReference type="Proteomes" id="UP000005824"/>
    </source>
</evidence>
<sequence precursor="true">MTRLAIIGPGLLGGSIALAARRAAGFHVAVWARRAEAVAELQKRALAEVASTDLAEVVHDADIVVLAVPIGIMGSLARQIASLVPSRAIITDVGSCKGPVVEELSPIFAQRGRFVGSHPMAGSERTGLEAARAGLFDGAACIVTPDSRTDAEAVTTIHNFWQTLGGRVLELSPAEHDEIVAMVSHFPHLLAAALVNLVAEKNATALEFAGPGFRDTTRVASGPPEMWTEILRSNHTAVRASVEAMIEKLREIATLLDHDASMTALLTQAKTQRDQLRFPKHSHA</sequence>
<keyword evidence="4" id="KW-1185">Reference proteome</keyword>
<dbReference type="Pfam" id="PF02153">
    <property type="entry name" value="PDH_N"/>
    <property type="match status" value="1"/>
</dbReference>
<dbReference type="GO" id="GO:0070403">
    <property type="term" value="F:NAD+ binding"/>
    <property type="evidence" value="ECO:0007669"/>
    <property type="project" value="InterPro"/>
</dbReference>
<dbReference type="Pfam" id="PF20463">
    <property type="entry name" value="PDH_C"/>
    <property type="match status" value="1"/>
</dbReference>
<protein>
    <submittedName>
        <fullName evidence="3">Prephenate dehydrogenase</fullName>
    </submittedName>
</protein>
<evidence type="ECO:0000256" key="1">
    <source>
        <dbReference type="ARBA" id="ARBA00023002"/>
    </source>
</evidence>
<dbReference type="InterPro" id="IPR050812">
    <property type="entry name" value="Preph/Arog_dehydrog"/>
</dbReference>
<dbReference type="SUPFAM" id="SSF51735">
    <property type="entry name" value="NAD(P)-binding Rossmann-fold domains"/>
    <property type="match status" value="1"/>
</dbReference>
<dbReference type="PANTHER" id="PTHR21363:SF0">
    <property type="entry name" value="PREPHENATE DEHYDROGENASE [NADP(+)]"/>
    <property type="match status" value="1"/>
</dbReference>
<dbReference type="FunCoup" id="B4CW53">
    <property type="interactions" value="125"/>
</dbReference>
<gene>
    <name evidence="3" type="ORF">CfE428DRAFT_0890</name>
</gene>
<proteinExistence type="predicted"/>
<keyword evidence="1" id="KW-0560">Oxidoreductase</keyword>
<evidence type="ECO:0000313" key="3">
    <source>
        <dbReference type="EMBL" id="EDY21645.1"/>
    </source>
</evidence>
<dbReference type="InterPro" id="IPR008927">
    <property type="entry name" value="6-PGluconate_DH-like_C_sf"/>
</dbReference>
<dbReference type="InterPro" id="IPR046825">
    <property type="entry name" value="PDH_C"/>
</dbReference>
<dbReference type="InterPro" id="IPR046826">
    <property type="entry name" value="PDH_N"/>
</dbReference>
<dbReference type="GO" id="GO:0004665">
    <property type="term" value="F:prephenate dehydrogenase (NADP+) activity"/>
    <property type="evidence" value="ECO:0007669"/>
    <property type="project" value="InterPro"/>
</dbReference>
<accession>B4CW53</accession>
<dbReference type="InParanoid" id="B4CW53"/>
<dbReference type="Proteomes" id="UP000005824">
    <property type="component" value="Unassembled WGS sequence"/>
</dbReference>
<dbReference type="GO" id="GO:0008977">
    <property type="term" value="F:prephenate dehydrogenase (NAD+) activity"/>
    <property type="evidence" value="ECO:0007669"/>
    <property type="project" value="InterPro"/>
</dbReference>
<dbReference type="SUPFAM" id="SSF48179">
    <property type="entry name" value="6-phosphogluconate dehydrogenase C-terminal domain-like"/>
    <property type="match status" value="1"/>
</dbReference>
<dbReference type="PANTHER" id="PTHR21363">
    <property type="entry name" value="PREPHENATE DEHYDROGENASE"/>
    <property type="match status" value="1"/>
</dbReference>
<dbReference type="InterPro" id="IPR036291">
    <property type="entry name" value="NAD(P)-bd_dom_sf"/>
</dbReference>
<dbReference type="InterPro" id="IPR003099">
    <property type="entry name" value="Prephen_DH"/>
</dbReference>
<organism evidence="3 4">
    <name type="scientific">Chthoniobacter flavus Ellin428</name>
    <dbReference type="NCBI Taxonomy" id="497964"/>
    <lineage>
        <taxon>Bacteria</taxon>
        <taxon>Pseudomonadati</taxon>
        <taxon>Verrucomicrobiota</taxon>
        <taxon>Spartobacteria</taxon>
        <taxon>Chthoniobacterales</taxon>
        <taxon>Chthoniobacteraceae</taxon>
        <taxon>Chthoniobacter</taxon>
    </lineage>
</organism>
<dbReference type="AlphaFoldDB" id="B4CW53"/>
<evidence type="ECO:0000259" key="2">
    <source>
        <dbReference type="PROSITE" id="PS51176"/>
    </source>
</evidence>
<dbReference type="Gene3D" id="1.10.3660.10">
    <property type="entry name" value="6-phosphogluconate dehydrogenase C-terminal like domain"/>
    <property type="match status" value="1"/>
</dbReference>
<feature type="domain" description="Prephenate/arogenate dehydrogenase" evidence="2">
    <location>
        <begin position="2"/>
        <end position="284"/>
    </location>
</feature>
<dbReference type="GO" id="GO:0006571">
    <property type="term" value="P:tyrosine biosynthetic process"/>
    <property type="evidence" value="ECO:0007669"/>
    <property type="project" value="InterPro"/>
</dbReference>
<dbReference type="EMBL" id="ABVL01000002">
    <property type="protein sequence ID" value="EDY21645.1"/>
    <property type="molecule type" value="Genomic_DNA"/>
</dbReference>
<reference evidence="3 4" key="1">
    <citation type="journal article" date="2011" name="J. Bacteriol.">
        <title>Genome sequence of Chthoniobacter flavus Ellin428, an aerobic heterotrophic soil bacterium.</title>
        <authorList>
            <person name="Kant R."/>
            <person name="van Passel M.W."/>
            <person name="Palva A."/>
            <person name="Lucas S."/>
            <person name="Lapidus A."/>
            <person name="Glavina Del Rio T."/>
            <person name="Dalin E."/>
            <person name="Tice H."/>
            <person name="Bruce D."/>
            <person name="Goodwin L."/>
            <person name="Pitluck S."/>
            <person name="Larimer F.W."/>
            <person name="Land M.L."/>
            <person name="Hauser L."/>
            <person name="Sangwan P."/>
            <person name="de Vos W.M."/>
            <person name="Janssen P.H."/>
            <person name="Smidt H."/>
        </authorList>
    </citation>
    <scope>NUCLEOTIDE SEQUENCE [LARGE SCALE GENOMIC DNA]</scope>
    <source>
        <strain evidence="3 4">Ellin428</strain>
    </source>
</reference>